<dbReference type="AlphaFoldDB" id="A0AAE9FD05"/>
<dbReference type="FunFam" id="2.170.150.20:FF:000010">
    <property type="entry name" value="Protein yippee-like"/>
    <property type="match status" value="1"/>
</dbReference>
<dbReference type="Proteomes" id="UP000827892">
    <property type="component" value="Chromosome X"/>
</dbReference>
<feature type="domain" description="CULT" evidence="2">
    <location>
        <begin position="18"/>
        <end position="147"/>
    </location>
</feature>
<evidence type="ECO:0000313" key="6">
    <source>
        <dbReference type="Proteomes" id="UP000829354"/>
    </source>
</evidence>
<dbReference type="Gene3D" id="2.170.150.20">
    <property type="entry name" value="Peptide methionine sulfoxide reductase"/>
    <property type="match status" value="1"/>
</dbReference>
<evidence type="ECO:0000259" key="2">
    <source>
        <dbReference type="PROSITE" id="PS51788"/>
    </source>
</evidence>
<protein>
    <recommendedName>
        <fullName evidence="2">CULT domain-containing protein</fullName>
    </recommendedName>
</protein>
<dbReference type="CDD" id="cd15777">
    <property type="entry name" value="CRBN_C_like"/>
    <property type="match status" value="1"/>
</dbReference>
<dbReference type="OMA" id="HWPADKH"/>
<evidence type="ECO:0000313" key="3">
    <source>
        <dbReference type="EMBL" id="ULT81022.1"/>
    </source>
</evidence>
<keyword evidence="6" id="KW-1185">Reference proteome</keyword>
<name>A0AAE9FD05_CAEBR</name>
<reference evidence="4 6" key="1">
    <citation type="submission" date="2022-04" db="EMBL/GenBank/DDBJ databases">
        <title>Chromosome-level reference genomes for two strains of Caenorhabditis briggsae: an improved platform for comparative genomics.</title>
        <authorList>
            <person name="Stevens L."/>
            <person name="Andersen E."/>
        </authorList>
    </citation>
    <scope>NUCLEOTIDE SEQUENCE [LARGE SCALE GENOMIC DNA]</scope>
    <source>
        <strain evidence="4">VX34</strain>
        <tissue evidence="4">Whole-organism</tissue>
    </source>
</reference>
<dbReference type="InterPro" id="IPR034750">
    <property type="entry name" value="CULT"/>
</dbReference>
<organism evidence="4 6">
    <name type="scientific">Caenorhabditis briggsae</name>
    <dbReference type="NCBI Taxonomy" id="6238"/>
    <lineage>
        <taxon>Eukaryota</taxon>
        <taxon>Metazoa</taxon>
        <taxon>Ecdysozoa</taxon>
        <taxon>Nematoda</taxon>
        <taxon>Chromadorea</taxon>
        <taxon>Rhabditida</taxon>
        <taxon>Rhabditina</taxon>
        <taxon>Rhabditomorpha</taxon>
        <taxon>Rhabditoidea</taxon>
        <taxon>Rhabditidae</taxon>
        <taxon>Peloderinae</taxon>
        <taxon>Caenorhabditis</taxon>
    </lineage>
</organism>
<dbReference type="PROSITE" id="PS51788">
    <property type="entry name" value="CULT"/>
    <property type="match status" value="1"/>
</dbReference>
<dbReference type="EMBL" id="CP092625">
    <property type="protein sequence ID" value="UMM40314.1"/>
    <property type="molecule type" value="Genomic_DNA"/>
</dbReference>
<keyword evidence="1" id="KW-0732">Signal</keyword>
<proteinExistence type="predicted"/>
<dbReference type="EMBL" id="CP090896">
    <property type="protein sequence ID" value="ULT81022.1"/>
    <property type="molecule type" value="Genomic_DNA"/>
</dbReference>
<evidence type="ECO:0000313" key="5">
    <source>
        <dbReference type="Proteomes" id="UP000827892"/>
    </source>
</evidence>
<feature type="chain" id="PRO_5044707281" description="CULT domain-containing protein" evidence="1">
    <location>
        <begin position="16"/>
        <end position="158"/>
    </location>
</feature>
<gene>
    <name evidence="3" type="ORF">L3Y34_011113</name>
    <name evidence="4" type="ORF">L5515_016992</name>
</gene>
<reference evidence="3 5" key="2">
    <citation type="submission" date="2022-05" db="EMBL/GenBank/DDBJ databases">
        <title>Chromosome-level reference genomes for two strains of Caenorhabditis briggsae: an improved platform for comparative genomics.</title>
        <authorList>
            <person name="Stevens L."/>
            <person name="Andersen E.C."/>
        </authorList>
    </citation>
    <scope>NUCLEOTIDE SEQUENCE [LARGE SCALE GENOMIC DNA]</scope>
    <source>
        <strain evidence="3">QX1410_ONT</strain>
        <tissue evidence="3">Whole-organism</tissue>
    </source>
</reference>
<accession>A0AAE9FD05</accession>
<dbReference type="Proteomes" id="UP000829354">
    <property type="component" value="Chromosome X"/>
</dbReference>
<feature type="signal peptide" evidence="1">
    <location>
        <begin position="1"/>
        <end position="15"/>
    </location>
</feature>
<sequence length="158" mass="18130">MWFVVLLFSLAQAHARHVGEIVCRQCGATITRQSELHNLTGVDVNQLQYEYDFPLVGKTTTVHVLKNPQGHKFHVFGAKTAHLHFHGKPESHDTWYPGFKWTICQCKACSRHMGWYFEPERKMTTTDPDIPDRSFIGLVLENVISADYVNTLTKVPDF</sequence>
<evidence type="ECO:0000313" key="4">
    <source>
        <dbReference type="EMBL" id="UMM40314.1"/>
    </source>
</evidence>
<evidence type="ECO:0000256" key="1">
    <source>
        <dbReference type="SAM" id="SignalP"/>
    </source>
</evidence>